<dbReference type="Proteomes" id="UP000811899">
    <property type="component" value="Unassembled WGS sequence"/>
</dbReference>
<name>A0AAW4LG16_9BACT</name>
<evidence type="ECO:0000313" key="2">
    <source>
        <dbReference type="EMBL" id="MBT0666116.1"/>
    </source>
</evidence>
<organism evidence="2 3">
    <name type="scientific">Geoanaerobacter pelophilus</name>
    <dbReference type="NCBI Taxonomy" id="60036"/>
    <lineage>
        <taxon>Bacteria</taxon>
        <taxon>Pseudomonadati</taxon>
        <taxon>Thermodesulfobacteriota</taxon>
        <taxon>Desulfuromonadia</taxon>
        <taxon>Geobacterales</taxon>
        <taxon>Geobacteraceae</taxon>
        <taxon>Geoanaerobacter</taxon>
    </lineage>
</organism>
<evidence type="ECO:0000256" key="1">
    <source>
        <dbReference type="SAM" id="SignalP"/>
    </source>
</evidence>
<accession>A0AAW4LG16</accession>
<feature type="signal peptide" evidence="1">
    <location>
        <begin position="1"/>
        <end position="19"/>
    </location>
</feature>
<keyword evidence="1" id="KW-0732">Signal</keyword>
<evidence type="ECO:0008006" key="4">
    <source>
        <dbReference type="Google" id="ProtNLM"/>
    </source>
</evidence>
<dbReference type="RefSeq" id="WP_214172880.1">
    <property type="nucleotide sequence ID" value="NZ_JAHCVJ010000008.1"/>
</dbReference>
<proteinExistence type="predicted"/>
<gene>
    <name evidence="2" type="ORF">KI809_17525</name>
</gene>
<dbReference type="PROSITE" id="PS51257">
    <property type="entry name" value="PROKAR_LIPOPROTEIN"/>
    <property type="match status" value="1"/>
</dbReference>
<sequence length="192" mass="20242">MKNYILLVIFSSVFALTLAGCGGGGGGGGTTTQAVTTLYLFGQMSSVSNSKIANAMTTINVPDGVLVNYSSPAPIGLPPNTYEMRTGFASPSGTVLLSPSDITGSYNTVNRKLTVTIVNSAFLPLRSYTSARGAATVKGAEVAKVYFRLDPPGGTPILPIQDPIATIYQYRDADPVMRLLMGSRVNFDTKFQ</sequence>
<dbReference type="AlphaFoldDB" id="A0AAW4LG16"/>
<feature type="chain" id="PRO_5043341250" description="DUF4382 domain-containing protein" evidence="1">
    <location>
        <begin position="20"/>
        <end position="192"/>
    </location>
</feature>
<protein>
    <recommendedName>
        <fullName evidence="4">DUF4382 domain-containing protein</fullName>
    </recommendedName>
</protein>
<keyword evidence="3" id="KW-1185">Reference proteome</keyword>
<dbReference type="EMBL" id="JAHCVJ010000008">
    <property type="protein sequence ID" value="MBT0666116.1"/>
    <property type="molecule type" value="Genomic_DNA"/>
</dbReference>
<reference evidence="2 3" key="1">
    <citation type="submission" date="2021-05" db="EMBL/GenBank/DDBJ databases">
        <title>The draft genome of Geobacter pelophilus DSM 12255.</title>
        <authorList>
            <person name="Xu Z."/>
            <person name="Masuda Y."/>
            <person name="Itoh H."/>
            <person name="Senoo K."/>
        </authorList>
    </citation>
    <scope>NUCLEOTIDE SEQUENCE [LARGE SCALE GENOMIC DNA]</scope>
    <source>
        <strain evidence="2 3">DSM 12255</strain>
    </source>
</reference>
<comment type="caution">
    <text evidence="2">The sequence shown here is derived from an EMBL/GenBank/DDBJ whole genome shotgun (WGS) entry which is preliminary data.</text>
</comment>
<evidence type="ECO:0000313" key="3">
    <source>
        <dbReference type="Proteomes" id="UP000811899"/>
    </source>
</evidence>